<evidence type="ECO:0000259" key="4">
    <source>
        <dbReference type="Pfam" id="PF00535"/>
    </source>
</evidence>
<name>A0A3E4VWW1_9BACT</name>
<evidence type="ECO:0000313" key="6">
    <source>
        <dbReference type="Proteomes" id="UP000260780"/>
    </source>
</evidence>
<keyword evidence="2" id="KW-0328">Glycosyltransferase</keyword>
<dbReference type="InterPro" id="IPR001173">
    <property type="entry name" value="Glyco_trans_2-like"/>
</dbReference>
<gene>
    <name evidence="5" type="ORF">DXC17_16455</name>
</gene>
<dbReference type="RefSeq" id="WP_117748598.1">
    <property type="nucleotide sequence ID" value="NZ_CAUDCD010000040.1"/>
</dbReference>
<comment type="caution">
    <text evidence="5">The sequence shown here is derived from an EMBL/GenBank/DDBJ whole genome shotgun (WGS) entry which is preliminary data.</text>
</comment>
<sequence>MSHTAFSVLLSVYSKEKETYLIDSLNSIINQTLPPNEIILVKDGPLPDKLNDIINSFQTQYPILKVISLKQNQGLGKALNEGIKHCNYSLIARMDTDDIAKPERFEKQIKFFEAHPYIDVCSAWIEEFENDTNNIVSIKKLPENHHEILKYAKYRCPINHPVVMYKKEIILKAGGYQGFPEDYRLWVKLIMNGAKFYNIQESLLYFRFSRNMIKRRGGWKYAITDIQSQIDFYKLGLFGLSTLIYNIFIRTTIRLIPNQIRHFIYQKILRK</sequence>
<feature type="domain" description="Glycosyltransferase 2-like" evidence="4">
    <location>
        <begin position="7"/>
        <end position="159"/>
    </location>
</feature>
<dbReference type="InterPro" id="IPR050834">
    <property type="entry name" value="Glycosyltransf_2"/>
</dbReference>
<dbReference type="SUPFAM" id="SSF53448">
    <property type="entry name" value="Nucleotide-diphospho-sugar transferases"/>
    <property type="match status" value="1"/>
</dbReference>
<keyword evidence="3 5" id="KW-0808">Transferase</keyword>
<dbReference type="GO" id="GO:0016757">
    <property type="term" value="F:glycosyltransferase activity"/>
    <property type="evidence" value="ECO:0007669"/>
    <property type="project" value="UniProtKB-KW"/>
</dbReference>
<reference evidence="5 6" key="1">
    <citation type="submission" date="2018-08" db="EMBL/GenBank/DDBJ databases">
        <title>A genome reference for cultivated species of the human gut microbiota.</title>
        <authorList>
            <person name="Zou Y."/>
            <person name="Xue W."/>
            <person name="Luo G."/>
        </authorList>
    </citation>
    <scope>NUCLEOTIDE SEQUENCE [LARGE SCALE GENOMIC DNA]</scope>
    <source>
        <strain evidence="5 6">OM08-14</strain>
    </source>
</reference>
<evidence type="ECO:0000256" key="3">
    <source>
        <dbReference type="ARBA" id="ARBA00022679"/>
    </source>
</evidence>
<dbReference type="InterPro" id="IPR029044">
    <property type="entry name" value="Nucleotide-diphossugar_trans"/>
</dbReference>
<protein>
    <submittedName>
        <fullName evidence="5">Glycosyltransferase</fullName>
    </submittedName>
</protein>
<evidence type="ECO:0000313" key="5">
    <source>
        <dbReference type="EMBL" id="RGM34420.1"/>
    </source>
</evidence>
<comment type="similarity">
    <text evidence="1">Belongs to the glycosyltransferase 2 family.</text>
</comment>
<dbReference type="CDD" id="cd04195">
    <property type="entry name" value="GT2_AmsE_like"/>
    <property type="match status" value="1"/>
</dbReference>
<evidence type="ECO:0000256" key="1">
    <source>
        <dbReference type="ARBA" id="ARBA00006739"/>
    </source>
</evidence>
<dbReference type="EMBL" id="QSTF01000069">
    <property type="protein sequence ID" value="RGM34420.1"/>
    <property type="molecule type" value="Genomic_DNA"/>
</dbReference>
<evidence type="ECO:0000256" key="2">
    <source>
        <dbReference type="ARBA" id="ARBA00022676"/>
    </source>
</evidence>
<proteinExistence type="inferred from homology"/>
<accession>A0A3E4VWW1</accession>
<dbReference type="AlphaFoldDB" id="A0A3E4VWW1"/>
<dbReference type="Gene3D" id="3.90.550.10">
    <property type="entry name" value="Spore Coat Polysaccharide Biosynthesis Protein SpsA, Chain A"/>
    <property type="match status" value="1"/>
</dbReference>
<dbReference type="PANTHER" id="PTHR43685:SF5">
    <property type="entry name" value="GLYCOSYLTRANSFERASE EPSE-RELATED"/>
    <property type="match status" value="1"/>
</dbReference>
<organism evidence="5 6">
    <name type="scientific">Phocaeicola plebeius</name>
    <dbReference type="NCBI Taxonomy" id="310297"/>
    <lineage>
        <taxon>Bacteria</taxon>
        <taxon>Pseudomonadati</taxon>
        <taxon>Bacteroidota</taxon>
        <taxon>Bacteroidia</taxon>
        <taxon>Bacteroidales</taxon>
        <taxon>Bacteroidaceae</taxon>
        <taxon>Phocaeicola</taxon>
    </lineage>
</organism>
<dbReference type="Proteomes" id="UP000260780">
    <property type="component" value="Unassembled WGS sequence"/>
</dbReference>
<dbReference type="Pfam" id="PF00535">
    <property type="entry name" value="Glycos_transf_2"/>
    <property type="match status" value="1"/>
</dbReference>
<dbReference type="PANTHER" id="PTHR43685">
    <property type="entry name" value="GLYCOSYLTRANSFERASE"/>
    <property type="match status" value="1"/>
</dbReference>